<organism evidence="6 8">
    <name type="scientific">Lactobacillus gigeriorum DSM 23908 = CRBIP 24.85</name>
    <dbReference type="NCBI Taxonomy" id="1423751"/>
    <lineage>
        <taxon>Bacteria</taxon>
        <taxon>Bacillati</taxon>
        <taxon>Bacillota</taxon>
        <taxon>Bacilli</taxon>
        <taxon>Lactobacillales</taxon>
        <taxon>Lactobacillaceae</taxon>
        <taxon>Lactobacillus</taxon>
    </lineage>
</organism>
<comment type="function">
    <text evidence="4">The branched-chain alpha-keto dehydrogenase complex catalyzes the overall conversion of alpha-keto acids to acyl-CoA and CO(2). It contains multiple copies of three enzymatic components: branched-chain alpha-keto acid decarboxylase (E1), lipoamide acyltransferase (E2) and lipoamide dehydrogenase (E3).</text>
</comment>
<dbReference type="PANTHER" id="PTHR43380">
    <property type="entry name" value="2-OXOISOVALERATE DEHYDROGENASE SUBUNIT ALPHA, MITOCHONDRIAL"/>
    <property type="match status" value="1"/>
</dbReference>
<reference evidence="6 8" key="1">
    <citation type="submission" date="2012-06" db="EMBL/GenBank/DDBJ databases">
        <title>Draft genome sequence of Lactobacillus gigeriorum CRBIP 24.85T, isolated from chicken crop.</title>
        <authorList>
            <person name="Cousin S."/>
            <person name="Ma L."/>
            <person name="Creno S."/>
            <person name="Clermont D."/>
            <person name="Loux V."/>
            <person name="Bizet C."/>
            <person name="Bouchier C."/>
        </authorList>
    </citation>
    <scope>NUCLEOTIDE SEQUENCE [LARGE SCALE GENOMIC DNA]</scope>
    <source>
        <strain evidence="8">CRBIP 24.85T</strain>
        <strain evidence="6">Type strain: CRBIP 24.85</strain>
    </source>
</reference>
<keyword evidence="3 4" id="KW-0786">Thiamine pyrophosphate</keyword>
<keyword evidence="2 4" id="KW-0560">Oxidoreductase</keyword>
<dbReference type="RefSeq" id="WP_008473114.1">
    <property type="nucleotide sequence ID" value="NZ_AYZO01000036.1"/>
</dbReference>
<evidence type="ECO:0000313" key="7">
    <source>
        <dbReference type="EMBL" id="KRN09983.1"/>
    </source>
</evidence>
<dbReference type="Gene3D" id="3.40.50.970">
    <property type="match status" value="1"/>
</dbReference>
<comment type="similarity">
    <text evidence="4">Belongs to the BCKDHA family.</text>
</comment>
<dbReference type="GO" id="GO:0003863">
    <property type="term" value="F:branched-chain 2-oxo acid dehydrogenase activity"/>
    <property type="evidence" value="ECO:0007669"/>
    <property type="project" value="UniProtKB-EC"/>
</dbReference>
<dbReference type="InterPro" id="IPR029061">
    <property type="entry name" value="THDP-binding"/>
</dbReference>
<evidence type="ECO:0000259" key="5">
    <source>
        <dbReference type="Pfam" id="PF00676"/>
    </source>
</evidence>
<dbReference type="OrthoDB" id="9766715at2"/>
<dbReference type="SUPFAM" id="SSF52518">
    <property type="entry name" value="Thiamin diphosphate-binding fold (THDP-binding)"/>
    <property type="match status" value="1"/>
</dbReference>
<feature type="domain" description="Dehydrogenase E1 component" evidence="5">
    <location>
        <begin position="51"/>
        <end position="330"/>
    </location>
</feature>
<dbReference type="EMBL" id="CAKC01000045">
    <property type="protein sequence ID" value="CCI87010.1"/>
    <property type="molecule type" value="Genomic_DNA"/>
</dbReference>
<dbReference type="Proteomes" id="UP000051521">
    <property type="component" value="Unassembled WGS sequence"/>
</dbReference>
<evidence type="ECO:0000256" key="1">
    <source>
        <dbReference type="ARBA" id="ARBA00001964"/>
    </source>
</evidence>
<dbReference type="InterPro" id="IPR001017">
    <property type="entry name" value="DH_E1"/>
</dbReference>
<protein>
    <recommendedName>
        <fullName evidence="4">2-oxoisovalerate dehydrogenase subunit alpha</fullName>
        <ecNumber evidence="4">1.2.4.4</ecNumber>
    </recommendedName>
    <alternativeName>
        <fullName evidence="4">Branched-chain alpha-keto acid dehydrogenase E1 component alpha chain</fullName>
    </alternativeName>
</protein>
<dbReference type="CDD" id="cd02000">
    <property type="entry name" value="TPP_E1_PDC_ADC_BCADC"/>
    <property type="match status" value="1"/>
</dbReference>
<keyword evidence="6" id="KW-0670">Pyruvate</keyword>
<dbReference type="AlphaFoldDB" id="I7K0Q9"/>
<proteinExistence type="inferred from homology"/>
<dbReference type="Proteomes" id="UP000009326">
    <property type="component" value="Unassembled WGS sequence"/>
</dbReference>
<sequence>MKISDINFKEIVSSYADEFPTYQVLDEKGNVVDQEAMDSVSDELLVKMMEDMTWNREMDRRVILLNRQGALINFPPSGGQEATQYGAMMALDPKEDVLAPTYRDVYACVKLWGVDLLQAFVWGKGHVLSGTYPKAVNMYAPNVVVGGTTPQALGSAIALRFRNEKRIAFSFAGDSSTSQGDFYEAINFAGAYKANLVTVIENNKYGISVPVEHQTAAKTLAQKGVAAGIPAVRVDGMDPIAVYLTVKKAREYAIDNGPVLIEALTYRYGPHTMSDDPTRYRTEEEVNEWRKKDPLIRLGNYLTAKGLWSEEREAEIKEEVKAEAKETLARMAKLEPLKVTDLLKNMYAVQPQNIKEQIEIYSAKEEN</sequence>
<dbReference type="PANTHER" id="PTHR43380:SF1">
    <property type="entry name" value="2-OXOISOVALERATE DEHYDROGENASE SUBUNIT ALPHA, MITOCHONDRIAL"/>
    <property type="match status" value="1"/>
</dbReference>
<evidence type="ECO:0000313" key="6">
    <source>
        <dbReference type="EMBL" id="CCI87010.1"/>
    </source>
</evidence>
<keyword evidence="9" id="KW-1185">Reference proteome</keyword>
<evidence type="ECO:0000313" key="9">
    <source>
        <dbReference type="Proteomes" id="UP000051521"/>
    </source>
</evidence>
<accession>I7K0Q9</accession>
<dbReference type="STRING" id="1423751.FC38_GL001228"/>
<comment type="cofactor">
    <cofactor evidence="1 4">
        <name>thiamine diphosphate</name>
        <dbReference type="ChEBI" id="CHEBI:58937"/>
    </cofactor>
</comment>
<comment type="catalytic activity">
    <reaction evidence="4">
        <text>N(6)-[(R)-lipoyl]-L-lysyl-[protein] + 3-methyl-2-oxobutanoate + H(+) = N(6)-[(R)-S(8)-2-methylpropanoyldihydrolipoyl]-L-lysyl-[protein] + CO2</text>
        <dbReference type="Rhea" id="RHEA:13457"/>
        <dbReference type="Rhea" id="RHEA-COMP:10474"/>
        <dbReference type="Rhea" id="RHEA-COMP:10497"/>
        <dbReference type="ChEBI" id="CHEBI:11851"/>
        <dbReference type="ChEBI" id="CHEBI:15378"/>
        <dbReference type="ChEBI" id="CHEBI:16526"/>
        <dbReference type="ChEBI" id="CHEBI:83099"/>
        <dbReference type="ChEBI" id="CHEBI:83142"/>
        <dbReference type="EC" id="1.2.4.4"/>
    </reaction>
</comment>
<evidence type="ECO:0000256" key="4">
    <source>
        <dbReference type="RuleBase" id="RU365014"/>
    </source>
</evidence>
<dbReference type="InterPro" id="IPR050771">
    <property type="entry name" value="Alpha-ketoacid_DH_E1_comp"/>
</dbReference>
<dbReference type="EMBL" id="AYZO01000036">
    <property type="protein sequence ID" value="KRN09983.1"/>
    <property type="molecule type" value="Genomic_DNA"/>
</dbReference>
<evidence type="ECO:0000313" key="8">
    <source>
        <dbReference type="Proteomes" id="UP000009326"/>
    </source>
</evidence>
<dbReference type="Pfam" id="PF00676">
    <property type="entry name" value="E1_dh"/>
    <property type="match status" value="1"/>
</dbReference>
<dbReference type="EC" id="1.2.4.4" evidence="4"/>
<comment type="caution">
    <text evidence="6">The sequence shown here is derived from an EMBL/GenBank/DDBJ whole genome shotgun (WGS) entry which is preliminary data.</text>
</comment>
<evidence type="ECO:0000256" key="3">
    <source>
        <dbReference type="ARBA" id="ARBA00023052"/>
    </source>
</evidence>
<name>I7K0Q9_9LACO</name>
<reference evidence="7 9" key="2">
    <citation type="journal article" date="2015" name="Genome Announc.">
        <title>Expanding the biotechnology potential of lactobacilli through comparative genomics of 213 strains and associated genera.</title>
        <authorList>
            <person name="Sun Z."/>
            <person name="Harris H.M."/>
            <person name="McCann A."/>
            <person name="Guo C."/>
            <person name="Argimon S."/>
            <person name="Zhang W."/>
            <person name="Yang X."/>
            <person name="Jeffery I.B."/>
            <person name="Cooney J.C."/>
            <person name="Kagawa T.F."/>
            <person name="Liu W."/>
            <person name="Song Y."/>
            <person name="Salvetti E."/>
            <person name="Wrobel A."/>
            <person name="Rasinkangas P."/>
            <person name="Parkhill J."/>
            <person name="Rea M.C."/>
            <person name="O'Sullivan O."/>
            <person name="Ritari J."/>
            <person name="Douillard F.P."/>
            <person name="Paul Ross R."/>
            <person name="Yang R."/>
            <person name="Briner A.E."/>
            <person name="Felis G.E."/>
            <person name="de Vos W.M."/>
            <person name="Barrangou R."/>
            <person name="Klaenhammer T.R."/>
            <person name="Caufield P.W."/>
            <person name="Cui Y."/>
            <person name="Zhang H."/>
            <person name="O'Toole P.W."/>
        </authorList>
    </citation>
    <scope>NUCLEOTIDE SEQUENCE [LARGE SCALE GENOMIC DNA]</scope>
    <source>
        <strain evidence="7 9">DSM 23908</strain>
    </source>
</reference>
<dbReference type="GO" id="GO:0009083">
    <property type="term" value="P:branched-chain amino acid catabolic process"/>
    <property type="evidence" value="ECO:0007669"/>
    <property type="project" value="TreeGrafter"/>
</dbReference>
<gene>
    <name evidence="6" type="ORF">BN52_01915</name>
    <name evidence="7" type="ORF">FC38_GL001228</name>
</gene>
<evidence type="ECO:0000256" key="2">
    <source>
        <dbReference type="ARBA" id="ARBA00023002"/>
    </source>
</evidence>
<dbReference type="PATRIC" id="fig|1423751.3.peg.1269"/>